<keyword evidence="1" id="KW-0812">Transmembrane</keyword>
<dbReference type="InterPro" id="IPR057695">
    <property type="entry name" value="DUF7935"/>
</dbReference>
<feature type="transmembrane region" description="Helical" evidence="1">
    <location>
        <begin position="7"/>
        <end position="25"/>
    </location>
</feature>
<protein>
    <submittedName>
        <fullName evidence="2">Uncharacterized protein</fullName>
    </submittedName>
</protein>
<dbReference type="EMBL" id="QOVM01000003">
    <property type="protein sequence ID" value="RXG22472.1"/>
    <property type="molecule type" value="Genomic_DNA"/>
</dbReference>
<accession>A0A4V1KQS9</accession>
<dbReference type="AlphaFoldDB" id="A0A4V1KQS9"/>
<keyword evidence="1" id="KW-0472">Membrane</keyword>
<gene>
    <name evidence="2" type="ORF">DSM00_1567</name>
</gene>
<keyword evidence="1" id="KW-1133">Transmembrane helix</keyword>
<comment type="caution">
    <text evidence="2">The sequence shown here is derived from an EMBL/GenBank/DDBJ whole genome shotgun (WGS) entry which is preliminary data.</text>
</comment>
<dbReference type="Proteomes" id="UP000289238">
    <property type="component" value="Unassembled WGS sequence"/>
</dbReference>
<dbReference type="RefSeq" id="WP_128757468.1">
    <property type="nucleotide sequence ID" value="NZ_QOVM01000003.1"/>
</dbReference>
<dbReference type="Pfam" id="PF25589">
    <property type="entry name" value="DUF7935"/>
    <property type="match status" value="1"/>
</dbReference>
<sequence>MNDILDFFIPVLPALVVGGLAYYFFDGFLKNEDRRRRFILHKEFQSETLPLRLQAYERLTLFLERANLIQLLIRVKPTSSDKKNYVDLLISQVQQEFDHNLSQQIYMSDECWNIIKSSKNTLIAQLRKQVLNTETTSADALRENLITSYSEAEDPIYVALSYLKTEAKELFS</sequence>
<reference evidence="2 3" key="1">
    <citation type="submission" date="2018-07" db="EMBL/GenBank/DDBJ databases">
        <title>Leeuwenhoekiella genomics.</title>
        <authorList>
            <person name="Tahon G."/>
            <person name="Willems A."/>
        </authorList>
    </citation>
    <scope>NUCLEOTIDE SEQUENCE [LARGE SCALE GENOMIC DNA]</scope>
    <source>
        <strain evidence="2 3">LMG 22550</strain>
    </source>
</reference>
<evidence type="ECO:0000313" key="2">
    <source>
        <dbReference type="EMBL" id="RXG22472.1"/>
    </source>
</evidence>
<organism evidence="2 3">
    <name type="scientific">Leeuwenhoekiella aequorea</name>
    <dbReference type="NCBI Taxonomy" id="283736"/>
    <lineage>
        <taxon>Bacteria</taxon>
        <taxon>Pseudomonadati</taxon>
        <taxon>Bacteroidota</taxon>
        <taxon>Flavobacteriia</taxon>
        <taxon>Flavobacteriales</taxon>
        <taxon>Flavobacteriaceae</taxon>
        <taxon>Leeuwenhoekiella</taxon>
    </lineage>
</organism>
<evidence type="ECO:0000313" key="3">
    <source>
        <dbReference type="Proteomes" id="UP000289238"/>
    </source>
</evidence>
<proteinExistence type="predicted"/>
<dbReference type="OrthoDB" id="1493032at2"/>
<name>A0A4V1KQS9_9FLAO</name>
<keyword evidence="3" id="KW-1185">Reference proteome</keyword>
<evidence type="ECO:0000256" key="1">
    <source>
        <dbReference type="SAM" id="Phobius"/>
    </source>
</evidence>